<evidence type="ECO:0000313" key="1">
    <source>
        <dbReference type="EMBL" id="EGO25032.1"/>
    </source>
</evidence>
<dbReference type="OrthoDB" id="107110at2759"/>
<gene>
    <name evidence="1" type="ORF">SERLADRAFT_438637</name>
</gene>
<dbReference type="RefSeq" id="XP_007319051.1">
    <property type="nucleotide sequence ID" value="XM_007318989.1"/>
</dbReference>
<name>F8NWK7_SERL9</name>
<dbReference type="Proteomes" id="UP000008064">
    <property type="component" value="Unassembled WGS sequence"/>
</dbReference>
<dbReference type="HOGENOM" id="CLU_009568_0_1_1"/>
<sequence>MSLSEEEEDAYHRTQDQKVIENIGDFDPSKRSMLPTALAMVCQEEDRLDPKFGLVRNTRDLLGNEPDLKVALEKAWIKKEFKDIRNRDILRLPSQIRETKGKSQSHKGGHIAELDKSRYLLLLYFRKTPLMFLLPVVKSAWNKEYTGKMHILLLDNLNIINYSSIYSGFASIVQSSGTGKSRMVHEQAKFVFTIPFNLRNEGYESFVKPYPEPDNNVRQFLIGFKEVSTAKINIIVFLGKIYDLASKRLSSLLNDSRMKRQEIAERWHNYLQVEGIRSALYQDALDATKEYLHSDPGGDVVQETRNRFTELLKTIKEHTADEAPDDNHVKVILYFDDAQRLIPSPDRWKPQINVLETLQSCLAGMYTRSIFVLFLSTVVSKLREYAPILHLPNSARSRGPGLLQAPITEVPFDCWPGFPICPHLYKLDDLSKIRFMARFGRPLYWALLDESFPESEEIMLDLIRAKVVGRSAPERLPSVGEQPKEIIILLDVRLLLDYELYRHTSVHHEANLVARHMRMNYSVPETRDYLRSSYASEPILAEAAARNLEMYSEDFTVILKALENGFKMGLLDKGAMGELVARLLLVFVHDRAIRNSYSKPLNYSQGVRLIDFLKALFSGAWMNEIMRCTPDNVSSEVTLKDMFKESYVRFTYFGKMVDDTGTTTEAMYAAFLRGMAVITRDNQQGVDIMIPILMWDKELCEYVMTAILIQVKRRICAGSINTYSINQRDINLFPDDCISKQVQNDVRSNPYFEFTLERPRENSGEPVRPYISLILELGVQPKLPRGPGTNPQVCKNLAKKTALGAIHVIKGGKIRHHHDLHPRYNIFAYGCSSTVYRDIDGEDKDVLAKLLRTRDFLADHPRQDSRSLEAVRRMKPFWSAGEPSHHWLESDLLNPKNAMDVDEEDQLAGFVIAGSMEDTHVSTSDNVFDLDVET</sequence>
<organism evidence="2">
    <name type="scientific">Serpula lacrymans var. lacrymans (strain S7.9)</name>
    <name type="common">Dry rot fungus</name>
    <dbReference type="NCBI Taxonomy" id="578457"/>
    <lineage>
        <taxon>Eukaryota</taxon>
        <taxon>Fungi</taxon>
        <taxon>Dikarya</taxon>
        <taxon>Basidiomycota</taxon>
        <taxon>Agaricomycotina</taxon>
        <taxon>Agaricomycetes</taxon>
        <taxon>Agaricomycetidae</taxon>
        <taxon>Boletales</taxon>
        <taxon>Coniophorineae</taxon>
        <taxon>Serpulaceae</taxon>
        <taxon>Serpula</taxon>
    </lineage>
</organism>
<dbReference type="EMBL" id="GL945434">
    <property type="protein sequence ID" value="EGO25032.1"/>
    <property type="molecule type" value="Genomic_DNA"/>
</dbReference>
<dbReference type="PANTHER" id="PTHR33266:SF1">
    <property type="entry name" value="F-BOX DOMAIN-CONTAINING PROTEIN"/>
    <property type="match status" value="1"/>
</dbReference>
<reference evidence="2" key="1">
    <citation type="journal article" date="2011" name="Science">
        <title>The plant cell wall-decomposing machinery underlies the functional diversity of forest fungi.</title>
        <authorList>
            <person name="Eastwood D.C."/>
            <person name="Floudas D."/>
            <person name="Binder M."/>
            <person name="Majcherczyk A."/>
            <person name="Schneider P."/>
            <person name="Aerts A."/>
            <person name="Asiegbu F.O."/>
            <person name="Baker S.E."/>
            <person name="Barry K."/>
            <person name="Bendiksby M."/>
            <person name="Blumentritt M."/>
            <person name="Coutinho P.M."/>
            <person name="Cullen D."/>
            <person name="de Vries R.P."/>
            <person name="Gathman A."/>
            <person name="Goodell B."/>
            <person name="Henrissat B."/>
            <person name="Ihrmark K."/>
            <person name="Kauserud H."/>
            <person name="Kohler A."/>
            <person name="LaButti K."/>
            <person name="Lapidus A."/>
            <person name="Lavin J.L."/>
            <person name="Lee Y.-H."/>
            <person name="Lindquist E."/>
            <person name="Lilly W."/>
            <person name="Lucas S."/>
            <person name="Morin E."/>
            <person name="Murat C."/>
            <person name="Oguiza J.A."/>
            <person name="Park J."/>
            <person name="Pisabarro A.G."/>
            <person name="Riley R."/>
            <person name="Rosling A."/>
            <person name="Salamov A."/>
            <person name="Schmidt O."/>
            <person name="Schmutz J."/>
            <person name="Skrede I."/>
            <person name="Stenlid J."/>
            <person name="Wiebenga A."/>
            <person name="Xie X."/>
            <person name="Kuees U."/>
            <person name="Hibbett D.S."/>
            <person name="Hoffmeister D."/>
            <person name="Hoegberg N."/>
            <person name="Martin F."/>
            <person name="Grigoriev I.V."/>
            <person name="Watkinson S.C."/>
        </authorList>
    </citation>
    <scope>NUCLEOTIDE SEQUENCE [LARGE SCALE GENOMIC DNA]</scope>
    <source>
        <strain evidence="2">S7.9</strain>
    </source>
</reference>
<dbReference type="PANTHER" id="PTHR33266">
    <property type="entry name" value="CHROMOSOME 15, WHOLE GENOME SHOTGUN SEQUENCE"/>
    <property type="match status" value="1"/>
</dbReference>
<evidence type="ECO:0000313" key="2">
    <source>
        <dbReference type="Proteomes" id="UP000008064"/>
    </source>
</evidence>
<dbReference type="AlphaFoldDB" id="F8NWK7"/>
<accession>F8NWK7</accession>
<protein>
    <submittedName>
        <fullName evidence="1">Uncharacterized protein</fullName>
    </submittedName>
</protein>
<dbReference type="KEGG" id="sla:SERLADRAFT_438637"/>
<proteinExistence type="predicted"/>
<dbReference type="GeneID" id="18815064"/>